<dbReference type="Pfam" id="PF02826">
    <property type="entry name" value="2-Hacid_dh_C"/>
    <property type="match status" value="1"/>
</dbReference>
<feature type="domain" description="D-isomer specific 2-hydroxyacid dehydrogenase NAD-binding" evidence="3">
    <location>
        <begin position="106"/>
        <end position="278"/>
    </location>
</feature>
<evidence type="ECO:0000256" key="1">
    <source>
        <dbReference type="ARBA" id="ARBA00023002"/>
    </source>
</evidence>
<dbReference type="PANTHER" id="PTHR43333:SF1">
    <property type="entry name" value="D-ISOMER SPECIFIC 2-HYDROXYACID DEHYDROGENASE NAD-BINDING DOMAIN-CONTAINING PROTEIN"/>
    <property type="match status" value="1"/>
</dbReference>
<dbReference type="PROSITE" id="PS00671">
    <property type="entry name" value="D_2_HYDROXYACID_DH_3"/>
    <property type="match status" value="1"/>
</dbReference>
<dbReference type="SUPFAM" id="SSF52283">
    <property type="entry name" value="Formate/glycerate dehydrogenase catalytic domain-like"/>
    <property type="match status" value="1"/>
</dbReference>
<keyword evidence="5" id="KW-1185">Reference proteome</keyword>
<protein>
    <submittedName>
        <fullName evidence="4">Phosphoglycerate dehydrogenase-like enzyme</fullName>
    </submittedName>
</protein>
<evidence type="ECO:0000313" key="5">
    <source>
        <dbReference type="Proteomes" id="UP000315628"/>
    </source>
</evidence>
<dbReference type="Proteomes" id="UP000315628">
    <property type="component" value="Unassembled WGS sequence"/>
</dbReference>
<dbReference type="EMBL" id="VIUW01000004">
    <property type="protein sequence ID" value="TWD13840.1"/>
    <property type="molecule type" value="Genomic_DNA"/>
</dbReference>
<evidence type="ECO:0000313" key="4">
    <source>
        <dbReference type="EMBL" id="TWD13840.1"/>
    </source>
</evidence>
<evidence type="ECO:0000256" key="2">
    <source>
        <dbReference type="ARBA" id="ARBA00023027"/>
    </source>
</evidence>
<dbReference type="Gene3D" id="3.40.50.720">
    <property type="entry name" value="NAD(P)-binding Rossmann-like Domain"/>
    <property type="match status" value="2"/>
</dbReference>
<dbReference type="InterPro" id="IPR006140">
    <property type="entry name" value="D-isomer_DH_NAD-bd"/>
</dbReference>
<dbReference type="PANTHER" id="PTHR43333">
    <property type="entry name" value="2-HACID_DH_C DOMAIN-CONTAINING PROTEIN"/>
    <property type="match status" value="1"/>
</dbReference>
<dbReference type="AlphaFoldDB" id="A0A560W8D0"/>
<name>A0A560W8D0_9MICO</name>
<proteinExistence type="predicted"/>
<evidence type="ECO:0000259" key="3">
    <source>
        <dbReference type="Pfam" id="PF02826"/>
    </source>
</evidence>
<accession>A0A560W8D0</accession>
<gene>
    <name evidence="4" type="ORF">FB557_2481</name>
</gene>
<dbReference type="InterPro" id="IPR036291">
    <property type="entry name" value="NAD(P)-bd_dom_sf"/>
</dbReference>
<reference evidence="4 5" key="1">
    <citation type="submission" date="2019-06" db="EMBL/GenBank/DDBJ databases">
        <title>Sequencing the genomes of 1000 actinobacteria strains.</title>
        <authorList>
            <person name="Klenk H.-P."/>
        </authorList>
    </citation>
    <scope>NUCLEOTIDE SEQUENCE [LARGE SCALE GENOMIC DNA]</scope>
    <source>
        <strain evidence="4 5">DSM 18935</strain>
    </source>
</reference>
<sequence length="309" mass="32762">MPGTVGVMVLVSLPDQSWIDDLGPIDGVEMLVWDPREDPPDDDIEVMVAPYLDEGQAAAALAEKPSVRLLQLLTAGYDSVAGRVPEGVALANARGLHDTATAELALGLIIAAQRRIDDAVRHQATGEWADLTFAPGLADRQVTLVGYGSVGAAVVRRLLACEADVTAVASRARDGDDLVDQVHGIDELPDLLPGTEILVVVTPLTEHTRHLVDDETLAALPDDALVVNVGRGPVLDTDAALRHAGRLRFALDVTDPEPLPPEHPLWSAPGVLITPHVGGASQAFRPRALALLREQLTRLGRGEGPLHLV</sequence>
<keyword evidence="2" id="KW-0520">NAD</keyword>
<dbReference type="GO" id="GO:0016616">
    <property type="term" value="F:oxidoreductase activity, acting on the CH-OH group of donors, NAD or NADP as acceptor"/>
    <property type="evidence" value="ECO:0007669"/>
    <property type="project" value="UniProtKB-ARBA"/>
</dbReference>
<dbReference type="SUPFAM" id="SSF51735">
    <property type="entry name" value="NAD(P)-binding Rossmann-fold domains"/>
    <property type="match status" value="1"/>
</dbReference>
<comment type="caution">
    <text evidence="4">The sequence shown here is derived from an EMBL/GenBank/DDBJ whole genome shotgun (WGS) entry which is preliminary data.</text>
</comment>
<organism evidence="4 5">
    <name type="scientific">Marihabitans asiaticum</name>
    <dbReference type="NCBI Taxonomy" id="415218"/>
    <lineage>
        <taxon>Bacteria</taxon>
        <taxon>Bacillati</taxon>
        <taxon>Actinomycetota</taxon>
        <taxon>Actinomycetes</taxon>
        <taxon>Micrococcales</taxon>
        <taxon>Intrasporangiaceae</taxon>
        <taxon>Marihabitans</taxon>
    </lineage>
</organism>
<dbReference type="GO" id="GO:0051287">
    <property type="term" value="F:NAD binding"/>
    <property type="evidence" value="ECO:0007669"/>
    <property type="project" value="InterPro"/>
</dbReference>
<keyword evidence="1" id="KW-0560">Oxidoreductase</keyword>
<dbReference type="InterPro" id="IPR029753">
    <property type="entry name" value="D-isomer_DH_CS"/>
</dbReference>